<keyword evidence="1" id="KW-0732">Signal</keyword>
<feature type="signal peptide" evidence="1">
    <location>
        <begin position="1"/>
        <end position="16"/>
    </location>
</feature>
<accession>A0ABD0QLV8</accession>
<reference evidence="2 3" key="1">
    <citation type="submission" date="2024-05" db="EMBL/GenBank/DDBJ databases">
        <title>Genome sequencing and assembly of Indian major carp, Cirrhinus mrigala (Hamilton, 1822).</title>
        <authorList>
            <person name="Mohindra V."/>
            <person name="Chowdhury L.M."/>
            <person name="Lal K."/>
            <person name="Jena J.K."/>
        </authorList>
    </citation>
    <scope>NUCLEOTIDE SEQUENCE [LARGE SCALE GENOMIC DNA]</scope>
    <source>
        <strain evidence="2">CM1030</strain>
        <tissue evidence="2">Blood</tissue>
    </source>
</reference>
<dbReference type="EMBL" id="JAMKFB020000008">
    <property type="protein sequence ID" value="KAL0187139.1"/>
    <property type="molecule type" value="Genomic_DNA"/>
</dbReference>
<dbReference type="AlphaFoldDB" id="A0ABD0QLV8"/>
<evidence type="ECO:0000256" key="1">
    <source>
        <dbReference type="SAM" id="SignalP"/>
    </source>
</evidence>
<feature type="chain" id="PRO_5044818990" evidence="1">
    <location>
        <begin position="17"/>
        <end position="56"/>
    </location>
</feature>
<feature type="non-terminal residue" evidence="2">
    <location>
        <position position="1"/>
    </location>
</feature>
<name>A0ABD0QLV8_CIRMR</name>
<feature type="non-terminal residue" evidence="2">
    <location>
        <position position="56"/>
    </location>
</feature>
<dbReference type="Proteomes" id="UP001529510">
    <property type="component" value="Unassembled WGS sequence"/>
</dbReference>
<evidence type="ECO:0000313" key="3">
    <source>
        <dbReference type="Proteomes" id="UP001529510"/>
    </source>
</evidence>
<proteinExistence type="predicted"/>
<comment type="caution">
    <text evidence="2">The sequence shown here is derived from an EMBL/GenBank/DDBJ whole genome shotgun (WGS) entry which is preliminary data.</text>
</comment>
<organism evidence="2 3">
    <name type="scientific">Cirrhinus mrigala</name>
    <name type="common">Mrigala</name>
    <dbReference type="NCBI Taxonomy" id="683832"/>
    <lineage>
        <taxon>Eukaryota</taxon>
        <taxon>Metazoa</taxon>
        <taxon>Chordata</taxon>
        <taxon>Craniata</taxon>
        <taxon>Vertebrata</taxon>
        <taxon>Euteleostomi</taxon>
        <taxon>Actinopterygii</taxon>
        <taxon>Neopterygii</taxon>
        <taxon>Teleostei</taxon>
        <taxon>Ostariophysi</taxon>
        <taxon>Cypriniformes</taxon>
        <taxon>Cyprinidae</taxon>
        <taxon>Labeoninae</taxon>
        <taxon>Labeonini</taxon>
        <taxon>Cirrhinus</taxon>
    </lineage>
</organism>
<sequence length="56" mass="6395">AHCRSLWTIFLRLCSAQLIVAALSRWPSNTCLISWMSRQTRDRSPTRTYGTPGRAT</sequence>
<protein>
    <submittedName>
        <fullName evidence="2">Uncharacterized protein</fullName>
    </submittedName>
</protein>
<keyword evidence="3" id="KW-1185">Reference proteome</keyword>
<gene>
    <name evidence="2" type="ORF">M9458_018809</name>
</gene>
<evidence type="ECO:0000313" key="2">
    <source>
        <dbReference type="EMBL" id="KAL0187139.1"/>
    </source>
</evidence>